<dbReference type="Proteomes" id="UP000094669">
    <property type="component" value="Unassembled WGS sequence"/>
</dbReference>
<keyword evidence="1" id="KW-0472">Membrane</keyword>
<evidence type="ECO:0000313" key="3">
    <source>
        <dbReference type="Proteomes" id="UP000094669"/>
    </source>
</evidence>
<reference evidence="2" key="1">
    <citation type="submission" date="2018-01" db="EMBL/GenBank/DDBJ databases">
        <title>Genomic characterization of Leptospira inadai serogroup Lyme isolated from captured rat in Brazil and comparative analysis with human reference strain.</title>
        <authorList>
            <person name="Moreno L.Z."/>
            <person name="Loureiro A.P."/>
            <person name="Miraglia F."/>
            <person name="Kremer F.S."/>
            <person name="Eslabao M.R."/>
            <person name="Dellagostin O.A."/>
            <person name="Lilenbaum W."/>
            <person name="Moreno A.M."/>
        </authorList>
    </citation>
    <scope>NUCLEOTIDE SEQUENCE [LARGE SCALE GENOMIC DNA]</scope>
    <source>
        <strain evidence="2">M34/99</strain>
    </source>
</reference>
<accession>A0ABX4YP27</accession>
<evidence type="ECO:0000256" key="1">
    <source>
        <dbReference type="SAM" id="Phobius"/>
    </source>
</evidence>
<dbReference type="Pfam" id="PF07611">
    <property type="entry name" value="DUF1574"/>
    <property type="match status" value="1"/>
</dbReference>
<gene>
    <name evidence="2" type="ORF">BES34_001840</name>
</gene>
<organism evidence="2 3">
    <name type="scientific">Leptospira inadai serovar Lyme</name>
    <dbReference type="NCBI Taxonomy" id="293084"/>
    <lineage>
        <taxon>Bacteria</taxon>
        <taxon>Pseudomonadati</taxon>
        <taxon>Spirochaetota</taxon>
        <taxon>Spirochaetia</taxon>
        <taxon>Leptospirales</taxon>
        <taxon>Leptospiraceae</taxon>
        <taxon>Leptospira</taxon>
    </lineage>
</organism>
<comment type="caution">
    <text evidence="2">The sequence shown here is derived from an EMBL/GenBank/DDBJ whole genome shotgun (WGS) entry which is preliminary data.</text>
</comment>
<name>A0ABX4YP27_9LEPT</name>
<evidence type="ECO:0000313" key="2">
    <source>
        <dbReference type="EMBL" id="PNV77035.1"/>
    </source>
</evidence>
<dbReference type="EMBL" id="MCRM02000001">
    <property type="protein sequence ID" value="PNV77035.1"/>
    <property type="molecule type" value="Genomic_DNA"/>
</dbReference>
<dbReference type="RefSeq" id="WP_010410055.1">
    <property type="nucleotide sequence ID" value="NZ_MCRM02000001.1"/>
</dbReference>
<feature type="transmembrane region" description="Helical" evidence="1">
    <location>
        <begin position="20"/>
        <end position="38"/>
    </location>
</feature>
<dbReference type="InterPro" id="IPR011468">
    <property type="entry name" value="DUF1574"/>
</dbReference>
<keyword evidence="1" id="KW-1133">Transmembrane helix</keyword>
<sequence length="371" mass="43899">MSERKIESEEVQNFLTKPYLFYPVLLFLFLFLMDKLFFLEKVRDYLKTEFTYIYYDVKQDLLKELIREYGNQAREKHKKKLVVLMGSSRMLYFKNQEILDFYPDWDVYNFSSAVTTPAYYLYFLERMTEAGVKPDFLVMEADPFQFNANSTTFKKSNLANSFDLRFILSHSWDLGRENVNYYLGNTFFGVSKNKPYLSNVVNRLTNQKFEMAELIKKMTIDSLYKDKGNAFSPAGAFVERDFGKLEDSSIRTIGWIYPKYAPSEMQFKFYENILSLVKENRIPTLVVRPAVSLPLEKLLDELKIPAPWWERILPINQSYGIPFIDMAEAKDYDCNAFADSGHMAIDCYRPFLRFIRLNWQETEDRGQVTEH</sequence>
<keyword evidence="1" id="KW-0812">Transmembrane</keyword>
<proteinExistence type="predicted"/>
<keyword evidence="3" id="KW-1185">Reference proteome</keyword>
<protein>
    <submittedName>
        <fullName evidence="2">DUF1574 domain-containing protein</fullName>
    </submittedName>
</protein>